<dbReference type="SUPFAM" id="SSF52096">
    <property type="entry name" value="ClpP/crotonase"/>
    <property type="match status" value="1"/>
</dbReference>
<dbReference type="InterPro" id="IPR036034">
    <property type="entry name" value="PDZ_sf"/>
</dbReference>
<keyword evidence="3" id="KW-1185">Reference proteome</keyword>
<sequence length="582" mass="66450">MIIRQQIELTYQSMKKITLLLFVIGILSCQSQTNSRQPTTNTFENGSNITISNLTPERIDNLELLGKIWGFLKYHHPAVAKGTYQWDYELFAFLPKYLKVTTNDRDQLLLEWIDGLGEVPACKKCIPTDPDAQRKPNLDWTTQHQLSISLKDRLQNIYTNRHQGKQQYVSIKPYIGNAQFAEEPYADATYPDTGYRLLALYRYWNIIHYFFPYKHIADKNWDTTLKEYIPLFINAKNELEYEFATIKIIGDVQDTHATLWEGDDKLKEWKGTNLPSFRMQFIENQLVVIDHYNEALKQENNIEIGDIITSVDGQPIDDLIKKLSPVIPVSNTASLHRKLSSILLRSNKDSINVGVIRNGKKASYQVAVYPREKLNLQQWFDKDKEQRFYFLDHNIGYMSVKHIEKSDIASIKKEFINAKGIIIDLRHYPNTYIPYLLGNYFVEEATPFVKFTIPNKENPGEFKFGEPLSIPTSKQPYTGKVVVLVNENSQSQSEYTTMAFQAGVHTTVIGSATAGADGDVSKIDLPGGLVTMISGIGVYYPDGTETQRIGIVPDIEVTPTIEGIKNGKDEVLEAAKAYILKY</sequence>
<dbReference type="InterPro" id="IPR029045">
    <property type="entry name" value="ClpP/crotonase-like_dom_sf"/>
</dbReference>
<evidence type="ECO:0000259" key="1">
    <source>
        <dbReference type="SMART" id="SM00245"/>
    </source>
</evidence>
<protein>
    <submittedName>
        <fullName evidence="2">Peptidase family S41</fullName>
    </submittedName>
</protein>
<dbReference type="PANTHER" id="PTHR32060:SF30">
    <property type="entry name" value="CARBOXY-TERMINAL PROCESSING PROTEASE CTPA"/>
    <property type="match status" value="1"/>
</dbReference>
<dbReference type="Gene3D" id="3.90.226.10">
    <property type="entry name" value="2-enoyl-CoA Hydratase, Chain A, domain 1"/>
    <property type="match status" value="1"/>
</dbReference>
<dbReference type="Gene3D" id="3.30.750.44">
    <property type="match status" value="1"/>
</dbReference>
<gene>
    <name evidence="2" type="ORF">SAMN06265376_103260</name>
</gene>
<reference evidence="2 3" key="1">
    <citation type="submission" date="2017-06" db="EMBL/GenBank/DDBJ databases">
        <authorList>
            <person name="Kim H.J."/>
            <person name="Triplett B.A."/>
        </authorList>
    </citation>
    <scope>NUCLEOTIDE SEQUENCE [LARGE SCALE GENOMIC DNA]</scope>
    <source>
        <strain evidence="2 3">DSM 25597</strain>
    </source>
</reference>
<evidence type="ECO:0000313" key="2">
    <source>
        <dbReference type="EMBL" id="SNR83119.1"/>
    </source>
</evidence>
<dbReference type="GO" id="GO:0008236">
    <property type="term" value="F:serine-type peptidase activity"/>
    <property type="evidence" value="ECO:0007669"/>
    <property type="project" value="InterPro"/>
</dbReference>
<name>A0A238ZJ08_9FLAO</name>
<dbReference type="Gene3D" id="2.30.42.10">
    <property type="match status" value="1"/>
</dbReference>
<dbReference type="Pfam" id="PF03572">
    <property type="entry name" value="Peptidase_S41"/>
    <property type="match status" value="1"/>
</dbReference>
<dbReference type="GO" id="GO:0004175">
    <property type="term" value="F:endopeptidase activity"/>
    <property type="evidence" value="ECO:0007669"/>
    <property type="project" value="TreeGrafter"/>
</dbReference>
<proteinExistence type="predicted"/>
<dbReference type="EMBL" id="FZNY01000003">
    <property type="protein sequence ID" value="SNR83119.1"/>
    <property type="molecule type" value="Genomic_DNA"/>
</dbReference>
<organism evidence="2 3">
    <name type="scientific">Dokdonia pacifica</name>
    <dbReference type="NCBI Taxonomy" id="1627892"/>
    <lineage>
        <taxon>Bacteria</taxon>
        <taxon>Pseudomonadati</taxon>
        <taxon>Bacteroidota</taxon>
        <taxon>Flavobacteriia</taxon>
        <taxon>Flavobacteriales</taxon>
        <taxon>Flavobacteriaceae</taxon>
        <taxon>Dokdonia</taxon>
    </lineage>
</organism>
<dbReference type="AlphaFoldDB" id="A0A238ZJ08"/>
<dbReference type="GO" id="GO:0006508">
    <property type="term" value="P:proteolysis"/>
    <property type="evidence" value="ECO:0007669"/>
    <property type="project" value="InterPro"/>
</dbReference>
<dbReference type="PROSITE" id="PS51257">
    <property type="entry name" value="PROKAR_LIPOPROTEIN"/>
    <property type="match status" value="1"/>
</dbReference>
<dbReference type="GO" id="GO:0030288">
    <property type="term" value="C:outer membrane-bounded periplasmic space"/>
    <property type="evidence" value="ECO:0007669"/>
    <property type="project" value="TreeGrafter"/>
</dbReference>
<dbReference type="Proteomes" id="UP000198379">
    <property type="component" value="Unassembled WGS sequence"/>
</dbReference>
<dbReference type="InterPro" id="IPR005151">
    <property type="entry name" value="Tail-specific_protease"/>
</dbReference>
<dbReference type="GO" id="GO:0007165">
    <property type="term" value="P:signal transduction"/>
    <property type="evidence" value="ECO:0007669"/>
    <property type="project" value="TreeGrafter"/>
</dbReference>
<evidence type="ECO:0000313" key="3">
    <source>
        <dbReference type="Proteomes" id="UP000198379"/>
    </source>
</evidence>
<dbReference type="CDD" id="cd07562">
    <property type="entry name" value="Peptidase_S41_TRI"/>
    <property type="match status" value="1"/>
</dbReference>
<dbReference type="PANTHER" id="PTHR32060">
    <property type="entry name" value="TAIL-SPECIFIC PROTEASE"/>
    <property type="match status" value="1"/>
</dbReference>
<dbReference type="SMART" id="SM00245">
    <property type="entry name" value="TSPc"/>
    <property type="match status" value="1"/>
</dbReference>
<accession>A0A238ZJ08</accession>
<feature type="domain" description="Tail specific protease" evidence="1">
    <location>
        <begin position="369"/>
        <end position="558"/>
    </location>
</feature>